<accession>A0AAQ3SGB9</accession>
<keyword evidence="5" id="KW-0611">Plant defense</keyword>
<evidence type="ECO:0000256" key="7">
    <source>
        <dbReference type="SAM" id="MobiDB-lite"/>
    </source>
</evidence>
<evidence type="ECO:0000259" key="10">
    <source>
        <dbReference type="Pfam" id="PF23559"/>
    </source>
</evidence>
<dbReference type="GO" id="GO:0009626">
    <property type="term" value="P:plant-type hypersensitive response"/>
    <property type="evidence" value="ECO:0007669"/>
    <property type="project" value="UniProtKB-ARBA"/>
</dbReference>
<evidence type="ECO:0000256" key="6">
    <source>
        <dbReference type="ARBA" id="ARBA00023054"/>
    </source>
</evidence>
<dbReference type="Gene3D" id="1.10.8.430">
    <property type="entry name" value="Helical domain of apoptotic protease-activating factors"/>
    <property type="match status" value="1"/>
</dbReference>
<dbReference type="EMBL" id="CP144745">
    <property type="protein sequence ID" value="WVZ51586.1"/>
    <property type="molecule type" value="Genomic_DNA"/>
</dbReference>
<evidence type="ECO:0000256" key="5">
    <source>
        <dbReference type="ARBA" id="ARBA00022821"/>
    </source>
</evidence>
<dbReference type="CDD" id="cd14798">
    <property type="entry name" value="RX-CC_like"/>
    <property type="match status" value="1"/>
</dbReference>
<dbReference type="Pfam" id="PF23598">
    <property type="entry name" value="LRR_14"/>
    <property type="match status" value="2"/>
</dbReference>
<feature type="domain" description="Disease resistance N-terminal" evidence="9">
    <location>
        <begin position="112"/>
        <end position="196"/>
    </location>
</feature>
<dbReference type="PANTHER" id="PTHR23155">
    <property type="entry name" value="DISEASE RESISTANCE PROTEIN RP"/>
    <property type="match status" value="1"/>
</dbReference>
<comment type="similarity">
    <text evidence="1">Belongs to the disease resistance NB-LRR family.</text>
</comment>
<protein>
    <submittedName>
        <fullName evidence="12">Uncharacterized protein</fullName>
    </submittedName>
</protein>
<keyword evidence="2" id="KW-0433">Leucine-rich repeat</keyword>
<feature type="domain" description="Disease resistance R13L4/SHOC-2-like LRR" evidence="11">
    <location>
        <begin position="1053"/>
        <end position="1117"/>
    </location>
</feature>
<evidence type="ECO:0000313" key="12">
    <source>
        <dbReference type="EMBL" id="WVZ51586.1"/>
    </source>
</evidence>
<dbReference type="InterPro" id="IPR038005">
    <property type="entry name" value="RX-like_CC"/>
</dbReference>
<dbReference type="InterPro" id="IPR036388">
    <property type="entry name" value="WH-like_DNA-bd_sf"/>
</dbReference>
<feature type="domain" description="Disease resistance R13L4/SHOC-2-like LRR" evidence="11">
    <location>
        <begin position="647"/>
        <end position="1025"/>
    </location>
</feature>
<keyword evidence="3" id="KW-0677">Repeat</keyword>
<name>A0AAQ3SGB9_PASNO</name>
<sequence>MGIYAFNGPSAHLIRSDPLLSCLRGADRAPSSLCPPLGPGTVDLCCIHRISSVRVAPIRVVPQVAADHRRTTVILATRAYHVLLPSSIVISSRGVHGAWKRKYMDFATGAFGALLPKLAVLLKEEYNLHKSVKGGVRFLMAELESMHAALEKVSSVPTDQLDKNVRLWARDVREMSYSIEDSIDTFLVRVEGKKTAKPHSIKGFIDRSLNSLSNFATISPLRLRILGNFVTEAKERRDRYSVDNVVLKPTTAFVDPRLAAMFIKATELVAIEGARDELIKKLSEGDDISNNKLRIVSVFGLGGLGKTTLTKIVYDKLRLEFKCSAFVSVGQGPDVKKVLKDILLELDRKKFENVHNTTRDEIQLINQLHKFLKKKRYFIVIDDIWDIQSWETIKLALNENNCGSRIVITTRKFDVAKEAGDIYNLQPLSYGNSKRLFHTRIFGGEAECPSIQKDEVLDKILKKCGGIPLAIITMASLLAGKPSEEWFEVYSSIGFSHRDNRHAENTMRILSFSYYDMPSHLRTCLLYLCIFPEDYIIHKDQLIWKWIAEGFINEEQGAGLFDLGEKYFNELINRCMIQPVKNRLSGIIGCRIHDMVYGLIRSLSCAENFVTVLDQGNDTLASINVHRLSVQKKMIEHDPQDDMAITHARSFIACLCYIGKIVPLSTFHVLRVLALEECLFMEDHHLTHLGYLVHLRYLGLNGTPILGLPKEISALKFLQTLALDRTGIEELPLSMGTLTQLLCLHGDTMMKTRTNGILRKLTSLEELRMCPGNASDDKISTRQFMIELRNLKKLRVLHIYIDNMEMDEDIEQALLESLCSLPNISRLEMTCEYSLEQVLRWETPKSFHSLNLRHLLLDNFLLSSLPTWINYSLLPNLSSLYLDVESMDFRDMRILGRLPQLCCLHLWTRSTFVVTGGDGNFRKLKTCLLYTSVNAMFRTDRSGGTIMPKVEELRFYVNVRCTMDVCNHHGQEISFLPVVIGLHNLPSLNKIDILVNCENATPSEVDDLEAALMNAAYMHPNHPVLQMGRQHEAKMITSDEGLQLPSVNCRDVIDYNVHVRELNDTGYAVDFTHLANLPLLEKIIACINCEDATAVEVEEAVAAMRHAAGTHPNRPTLQVEWRAKDKMQISSDQNDQLLYDDVATEVDEDDELDASTPRGE</sequence>
<dbReference type="Pfam" id="PF23559">
    <property type="entry name" value="WHD_DRP"/>
    <property type="match status" value="1"/>
</dbReference>
<evidence type="ECO:0000256" key="1">
    <source>
        <dbReference type="ARBA" id="ARBA00008894"/>
    </source>
</evidence>
<dbReference type="PRINTS" id="PR00364">
    <property type="entry name" value="DISEASERSIST"/>
</dbReference>
<feature type="region of interest" description="Disordered" evidence="7">
    <location>
        <begin position="1132"/>
        <end position="1160"/>
    </location>
</feature>
<dbReference type="InterPro" id="IPR002182">
    <property type="entry name" value="NB-ARC"/>
</dbReference>
<dbReference type="Pfam" id="PF18052">
    <property type="entry name" value="Rx_N"/>
    <property type="match status" value="1"/>
</dbReference>
<dbReference type="PANTHER" id="PTHR23155:SF1116">
    <property type="entry name" value="OS12G0273300 PROTEIN"/>
    <property type="match status" value="1"/>
</dbReference>
<dbReference type="InterPro" id="IPR042197">
    <property type="entry name" value="Apaf_helical"/>
</dbReference>
<dbReference type="SUPFAM" id="SSF52540">
    <property type="entry name" value="P-loop containing nucleoside triphosphate hydrolases"/>
    <property type="match status" value="1"/>
</dbReference>
<dbReference type="InterPro" id="IPR055414">
    <property type="entry name" value="LRR_R13L4/SHOC2-like"/>
</dbReference>
<evidence type="ECO:0000313" key="13">
    <source>
        <dbReference type="Proteomes" id="UP001341281"/>
    </source>
</evidence>
<organism evidence="12 13">
    <name type="scientific">Paspalum notatum var. saurae</name>
    <dbReference type="NCBI Taxonomy" id="547442"/>
    <lineage>
        <taxon>Eukaryota</taxon>
        <taxon>Viridiplantae</taxon>
        <taxon>Streptophyta</taxon>
        <taxon>Embryophyta</taxon>
        <taxon>Tracheophyta</taxon>
        <taxon>Spermatophyta</taxon>
        <taxon>Magnoliopsida</taxon>
        <taxon>Liliopsida</taxon>
        <taxon>Poales</taxon>
        <taxon>Poaceae</taxon>
        <taxon>PACMAD clade</taxon>
        <taxon>Panicoideae</taxon>
        <taxon>Andropogonodae</taxon>
        <taxon>Paspaleae</taxon>
        <taxon>Paspalinae</taxon>
        <taxon>Paspalum</taxon>
    </lineage>
</organism>
<dbReference type="AlphaFoldDB" id="A0AAQ3SGB9"/>
<dbReference type="Gene3D" id="3.40.50.300">
    <property type="entry name" value="P-loop containing nucleotide triphosphate hydrolases"/>
    <property type="match status" value="1"/>
</dbReference>
<feature type="compositionally biased region" description="Acidic residues" evidence="7">
    <location>
        <begin position="1142"/>
        <end position="1153"/>
    </location>
</feature>
<evidence type="ECO:0000256" key="2">
    <source>
        <dbReference type="ARBA" id="ARBA00022614"/>
    </source>
</evidence>
<dbReference type="InterPro" id="IPR027417">
    <property type="entry name" value="P-loop_NTPase"/>
</dbReference>
<feature type="domain" description="Disease resistance protein winged helix" evidence="10">
    <location>
        <begin position="530"/>
        <end position="600"/>
    </location>
</feature>
<dbReference type="Pfam" id="PF00931">
    <property type="entry name" value="NB-ARC"/>
    <property type="match status" value="1"/>
</dbReference>
<dbReference type="Gene3D" id="3.80.10.10">
    <property type="entry name" value="Ribonuclease Inhibitor"/>
    <property type="match status" value="1"/>
</dbReference>
<dbReference type="FunFam" id="1.10.10.10:FF:000322">
    <property type="entry name" value="Probable disease resistance protein At1g63360"/>
    <property type="match status" value="1"/>
</dbReference>
<evidence type="ECO:0000259" key="8">
    <source>
        <dbReference type="Pfam" id="PF00931"/>
    </source>
</evidence>
<dbReference type="FunFam" id="3.40.50.300:FF:001091">
    <property type="entry name" value="Probable disease resistance protein At1g61300"/>
    <property type="match status" value="1"/>
</dbReference>
<reference evidence="12 13" key="1">
    <citation type="submission" date="2024-02" db="EMBL/GenBank/DDBJ databases">
        <title>High-quality chromosome-scale genome assembly of Pensacola bahiagrass (Paspalum notatum Flugge var. saurae).</title>
        <authorList>
            <person name="Vega J.M."/>
            <person name="Podio M."/>
            <person name="Orjuela J."/>
            <person name="Siena L.A."/>
            <person name="Pessino S.C."/>
            <person name="Combes M.C."/>
            <person name="Mariac C."/>
            <person name="Albertini E."/>
            <person name="Pupilli F."/>
            <person name="Ortiz J.P.A."/>
            <person name="Leblanc O."/>
        </authorList>
    </citation>
    <scope>NUCLEOTIDE SEQUENCE [LARGE SCALE GENOMIC DNA]</scope>
    <source>
        <strain evidence="12">R1</strain>
        <tissue evidence="12">Leaf</tissue>
    </source>
</reference>
<dbReference type="SUPFAM" id="SSF52058">
    <property type="entry name" value="L domain-like"/>
    <property type="match status" value="1"/>
</dbReference>
<evidence type="ECO:0000259" key="11">
    <source>
        <dbReference type="Pfam" id="PF23598"/>
    </source>
</evidence>
<dbReference type="GO" id="GO:0002758">
    <property type="term" value="P:innate immune response-activating signaling pathway"/>
    <property type="evidence" value="ECO:0007669"/>
    <property type="project" value="UniProtKB-ARBA"/>
</dbReference>
<dbReference type="Proteomes" id="UP001341281">
    <property type="component" value="Chromosome 01"/>
</dbReference>
<dbReference type="Gene3D" id="1.10.10.10">
    <property type="entry name" value="Winged helix-like DNA-binding domain superfamily/Winged helix DNA-binding domain"/>
    <property type="match status" value="1"/>
</dbReference>
<dbReference type="InterPro" id="IPR041118">
    <property type="entry name" value="Rx_N"/>
</dbReference>
<gene>
    <name evidence="12" type="ORF">U9M48_002718</name>
</gene>
<proteinExistence type="inferred from homology"/>
<dbReference type="GO" id="GO:0042742">
    <property type="term" value="P:defense response to bacterium"/>
    <property type="evidence" value="ECO:0007669"/>
    <property type="project" value="UniProtKB-ARBA"/>
</dbReference>
<dbReference type="InterPro" id="IPR044974">
    <property type="entry name" value="Disease_R_plants"/>
</dbReference>
<dbReference type="InterPro" id="IPR032675">
    <property type="entry name" value="LRR_dom_sf"/>
</dbReference>
<evidence type="ECO:0000256" key="4">
    <source>
        <dbReference type="ARBA" id="ARBA00022741"/>
    </source>
</evidence>
<evidence type="ECO:0000259" key="9">
    <source>
        <dbReference type="Pfam" id="PF18052"/>
    </source>
</evidence>
<keyword evidence="4" id="KW-0547">Nucleotide-binding</keyword>
<keyword evidence="13" id="KW-1185">Reference proteome</keyword>
<evidence type="ECO:0000256" key="3">
    <source>
        <dbReference type="ARBA" id="ARBA00022737"/>
    </source>
</evidence>
<keyword evidence="6" id="KW-0175">Coiled coil</keyword>
<feature type="domain" description="NB-ARC" evidence="8">
    <location>
        <begin position="274"/>
        <end position="422"/>
    </location>
</feature>
<dbReference type="GO" id="GO:0043531">
    <property type="term" value="F:ADP binding"/>
    <property type="evidence" value="ECO:0007669"/>
    <property type="project" value="InterPro"/>
</dbReference>
<dbReference type="Gene3D" id="1.20.5.4130">
    <property type="match status" value="1"/>
</dbReference>
<dbReference type="InterPro" id="IPR058922">
    <property type="entry name" value="WHD_DRP"/>
</dbReference>